<proteinExistence type="predicted"/>
<dbReference type="AlphaFoldDB" id="A0A1H9YN58"/>
<sequence>MKHVSDQPRDHGAARMREFTRQDREAGQHPAIATLHSRPKTRGDENRKTSEFLRIDRGRLA</sequence>
<reference evidence="2 3" key="1">
    <citation type="submission" date="2016-10" db="EMBL/GenBank/DDBJ databases">
        <authorList>
            <person name="de Groot N.N."/>
        </authorList>
    </citation>
    <scope>NUCLEOTIDE SEQUENCE [LARGE SCALE GENOMIC DNA]</scope>
    <source>
        <strain evidence="2 3">DSM 17862</strain>
    </source>
</reference>
<keyword evidence="3" id="KW-1185">Reference proteome</keyword>
<accession>A0A1H9YN58</accession>
<feature type="region of interest" description="Disordered" evidence="1">
    <location>
        <begin position="1"/>
        <end position="61"/>
    </location>
</feature>
<dbReference type="Proteomes" id="UP000199180">
    <property type="component" value="Unassembled WGS sequence"/>
</dbReference>
<gene>
    <name evidence="2" type="ORF">SAMN04489858_101238</name>
</gene>
<evidence type="ECO:0000256" key="1">
    <source>
        <dbReference type="SAM" id="MobiDB-lite"/>
    </source>
</evidence>
<feature type="compositionally biased region" description="Basic and acidic residues" evidence="1">
    <location>
        <begin position="1"/>
        <end position="27"/>
    </location>
</feature>
<organism evidence="2 3">
    <name type="scientific">Paracoccus homiensis</name>
    <dbReference type="NCBI Taxonomy" id="364199"/>
    <lineage>
        <taxon>Bacteria</taxon>
        <taxon>Pseudomonadati</taxon>
        <taxon>Pseudomonadota</taxon>
        <taxon>Alphaproteobacteria</taxon>
        <taxon>Rhodobacterales</taxon>
        <taxon>Paracoccaceae</taxon>
        <taxon>Paracoccus</taxon>
    </lineage>
</organism>
<name>A0A1H9YN58_9RHOB</name>
<dbReference type="EMBL" id="FOHO01000001">
    <property type="protein sequence ID" value="SES70489.1"/>
    <property type="molecule type" value="Genomic_DNA"/>
</dbReference>
<dbReference type="RefSeq" id="WP_245739041.1">
    <property type="nucleotide sequence ID" value="NZ_CP177219.1"/>
</dbReference>
<dbReference type="STRING" id="364199.SAMN04489858_101238"/>
<feature type="compositionally biased region" description="Basic and acidic residues" evidence="1">
    <location>
        <begin position="41"/>
        <end position="61"/>
    </location>
</feature>
<evidence type="ECO:0000313" key="3">
    <source>
        <dbReference type="Proteomes" id="UP000199180"/>
    </source>
</evidence>
<evidence type="ECO:0000313" key="2">
    <source>
        <dbReference type="EMBL" id="SES70489.1"/>
    </source>
</evidence>
<protein>
    <submittedName>
        <fullName evidence="2">Uncharacterized protein</fullName>
    </submittedName>
</protein>